<keyword evidence="9 11" id="KW-0482">Metalloprotease</keyword>
<evidence type="ECO:0000313" key="13">
    <source>
        <dbReference type="EMBL" id="MBC5685254.1"/>
    </source>
</evidence>
<feature type="transmembrane region" description="Helical" evidence="11">
    <location>
        <begin position="89"/>
        <end position="115"/>
    </location>
</feature>
<dbReference type="Proteomes" id="UP000643810">
    <property type="component" value="Unassembled WGS sequence"/>
</dbReference>
<dbReference type="RefSeq" id="WP_118281110.1">
    <property type="nucleotide sequence ID" value="NZ_JACOPG010000001.1"/>
</dbReference>
<evidence type="ECO:0000256" key="9">
    <source>
        <dbReference type="ARBA" id="ARBA00023049"/>
    </source>
</evidence>
<evidence type="ECO:0000256" key="11">
    <source>
        <dbReference type="RuleBase" id="RU362031"/>
    </source>
</evidence>
<dbReference type="EMBL" id="JACOPG010000001">
    <property type="protein sequence ID" value="MBC5685254.1"/>
    <property type="molecule type" value="Genomic_DNA"/>
</dbReference>
<keyword evidence="7 11" id="KW-0862">Zinc</keyword>
<keyword evidence="6 11" id="KW-0378">Hydrolase</keyword>
<keyword evidence="8 11" id="KW-1133">Transmembrane helix</keyword>
<keyword evidence="14" id="KW-1185">Reference proteome</keyword>
<accession>A0ABR7GCW1</accession>
<protein>
    <recommendedName>
        <fullName evidence="11">Zinc metalloprotease</fullName>
        <ecNumber evidence="11">3.4.24.-</ecNumber>
    </recommendedName>
</protein>
<dbReference type="EC" id="3.4.24.-" evidence="11"/>
<organism evidence="13 14">
    <name type="scientific">Roseburia lenta</name>
    <dbReference type="NCBI Taxonomy" id="2763061"/>
    <lineage>
        <taxon>Bacteria</taxon>
        <taxon>Bacillati</taxon>
        <taxon>Bacillota</taxon>
        <taxon>Clostridia</taxon>
        <taxon>Lachnospirales</taxon>
        <taxon>Lachnospiraceae</taxon>
        <taxon>Roseburia</taxon>
    </lineage>
</organism>
<keyword evidence="5 11" id="KW-0812">Transmembrane</keyword>
<dbReference type="InterPro" id="IPR008915">
    <property type="entry name" value="Peptidase_M50"/>
</dbReference>
<proteinExistence type="inferred from homology"/>
<feature type="transmembrane region" description="Helical" evidence="11">
    <location>
        <begin position="264"/>
        <end position="288"/>
    </location>
</feature>
<evidence type="ECO:0000256" key="4">
    <source>
        <dbReference type="ARBA" id="ARBA00022670"/>
    </source>
</evidence>
<dbReference type="InterPro" id="IPR004387">
    <property type="entry name" value="Pept_M50_Zn"/>
</dbReference>
<dbReference type="PANTHER" id="PTHR42837:SF2">
    <property type="entry name" value="MEMBRANE METALLOPROTEASE ARASP2, CHLOROPLASTIC-RELATED"/>
    <property type="match status" value="1"/>
</dbReference>
<keyword evidence="11" id="KW-0479">Metal-binding</keyword>
<evidence type="ECO:0000256" key="8">
    <source>
        <dbReference type="ARBA" id="ARBA00022989"/>
    </source>
</evidence>
<evidence type="ECO:0000256" key="5">
    <source>
        <dbReference type="ARBA" id="ARBA00022692"/>
    </source>
</evidence>
<evidence type="ECO:0000313" key="14">
    <source>
        <dbReference type="Proteomes" id="UP000643810"/>
    </source>
</evidence>
<dbReference type="CDD" id="cd06163">
    <property type="entry name" value="S2P-M50_PDZ_RseP-like"/>
    <property type="match status" value="1"/>
</dbReference>
<name>A0ABR7GCW1_9FIRM</name>
<evidence type="ECO:0000256" key="1">
    <source>
        <dbReference type="ARBA" id="ARBA00001947"/>
    </source>
</evidence>
<evidence type="ECO:0000256" key="7">
    <source>
        <dbReference type="ARBA" id="ARBA00022833"/>
    </source>
</evidence>
<evidence type="ECO:0000256" key="10">
    <source>
        <dbReference type="ARBA" id="ARBA00023136"/>
    </source>
</evidence>
<evidence type="ECO:0000256" key="2">
    <source>
        <dbReference type="ARBA" id="ARBA00004141"/>
    </source>
</evidence>
<evidence type="ECO:0000259" key="12">
    <source>
        <dbReference type="Pfam" id="PF02163"/>
    </source>
</evidence>
<evidence type="ECO:0000256" key="6">
    <source>
        <dbReference type="ARBA" id="ARBA00022801"/>
    </source>
</evidence>
<comment type="subcellular location">
    <subcellularLocation>
        <location evidence="2">Membrane</location>
        <topology evidence="2">Multi-pass membrane protein</topology>
    </subcellularLocation>
</comment>
<feature type="transmembrane region" description="Helical" evidence="11">
    <location>
        <begin position="6"/>
        <end position="25"/>
    </location>
</feature>
<reference evidence="13 14" key="1">
    <citation type="submission" date="2020-08" db="EMBL/GenBank/DDBJ databases">
        <title>Genome public.</title>
        <authorList>
            <person name="Liu C."/>
            <person name="Sun Q."/>
        </authorList>
    </citation>
    <scope>NUCLEOTIDE SEQUENCE [LARGE SCALE GENOMIC DNA]</scope>
    <source>
        <strain evidence="13 14">NSJ-9</strain>
    </source>
</reference>
<dbReference type="Gene3D" id="2.30.42.10">
    <property type="match status" value="1"/>
</dbReference>
<evidence type="ECO:0000256" key="3">
    <source>
        <dbReference type="ARBA" id="ARBA00007931"/>
    </source>
</evidence>
<dbReference type="NCBIfam" id="TIGR00054">
    <property type="entry name" value="RIP metalloprotease RseP"/>
    <property type="match status" value="1"/>
</dbReference>
<dbReference type="InterPro" id="IPR036034">
    <property type="entry name" value="PDZ_sf"/>
</dbReference>
<feature type="transmembrane region" description="Helical" evidence="11">
    <location>
        <begin position="319"/>
        <end position="336"/>
    </location>
</feature>
<sequence length="344" mass="38199">MSIILAIIIFSFIIIFHELGHFLVAKKCDVKVNEFCLGLGPTLLHFTKGETTYSLKLLPFGGACMMEGEDEDSQDDRAFNHKPLWQRAAIVAAGPFFNFILAYVLSVILIGAIGYDVPKLAGVMEGSSAEEEGLAAGDTILALDGYRVHFYQEISVYSFFHPGKTMDVTYERDGKEYSVQVTPQYNEEAGRYLLGLQGDYTRIKGNIPTTLAYGFYEMKYQIYATFESLKMLVTGQLSVNDMSGPVGIVKTIGDTYDESVSSGAFYVAMNMINIAILLSANLGVMNLLPIPALDGGRLLFFLIEAIRGRQMNEEIEGRIHLVGFMLLMVLMVVVMFNDIQKLFV</sequence>
<comment type="cofactor">
    <cofactor evidence="1 11">
        <name>Zn(2+)</name>
        <dbReference type="ChEBI" id="CHEBI:29105"/>
    </cofactor>
</comment>
<feature type="domain" description="Peptidase M50" evidence="12">
    <location>
        <begin position="6"/>
        <end position="330"/>
    </location>
</feature>
<keyword evidence="10 11" id="KW-0472">Membrane</keyword>
<keyword evidence="4" id="KW-0645">Protease</keyword>
<dbReference type="CDD" id="cd23081">
    <property type="entry name" value="cpPDZ_EcRseP-like"/>
    <property type="match status" value="1"/>
</dbReference>
<dbReference type="GO" id="GO:0008237">
    <property type="term" value="F:metallopeptidase activity"/>
    <property type="evidence" value="ECO:0007669"/>
    <property type="project" value="UniProtKB-KW"/>
</dbReference>
<gene>
    <name evidence="13" type="primary">rseP</name>
    <name evidence="13" type="ORF">H8R94_01270</name>
</gene>
<dbReference type="PANTHER" id="PTHR42837">
    <property type="entry name" value="REGULATOR OF SIGMA-E PROTEASE RSEP"/>
    <property type="match status" value="1"/>
</dbReference>
<comment type="similarity">
    <text evidence="3 11">Belongs to the peptidase M50B family.</text>
</comment>
<comment type="caution">
    <text evidence="13">The sequence shown here is derived from an EMBL/GenBank/DDBJ whole genome shotgun (WGS) entry which is preliminary data.</text>
</comment>
<dbReference type="Pfam" id="PF02163">
    <property type="entry name" value="Peptidase_M50"/>
    <property type="match status" value="1"/>
</dbReference>
<dbReference type="SUPFAM" id="SSF50156">
    <property type="entry name" value="PDZ domain-like"/>
    <property type="match status" value="1"/>
</dbReference>